<keyword evidence="4" id="KW-1185">Reference proteome</keyword>
<reference evidence="3 4" key="1">
    <citation type="submission" date="2015-07" db="EMBL/GenBank/DDBJ databases">
        <title>The draft genome sequence of Leadbetterella sp. JN14-9.</title>
        <authorList>
            <person name="Liu Y."/>
            <person name="Du J."/>
            <person name="Shao Z."/>
        </authorList>
    </citation>
    <scope>NUCLEOTIDE SEQUENCE [LARGE SCALE GENOMIC DNA]</scope>
    <source>
        <strain evidence="3 4">JN14-9</strain>
    </source>
</reference>
<dbReference type="EMBL" id="LGTQ01000012">
    <property type="protein sequence ID" value="KPM47162.1"/>
    <property type="molecule type" value="Genomic_DNA"/>
</dbReference>
<dbReference type="STRING" id="1605367.AFM12_15205"/>
<feature type="transmembrane region" description="Helical" evidence="2">
    <location>
        <begin position="223"/>
        <end position="246"/>
    </location>
</feature>
<dbReference type="Proteomes" id="UP000050454">
    <property type="component" value="Unassembled WGS sequence"/>
</dbReference>
<protein>
    <submittedName>
        <fullName evidence="3">Uncharacterized protein</fullName>
    </submittedName>
</protein>
<comment type="caution">
    <text evidence="3">The sequence shown here is derived from an EMBL/GenBank/DDBJ whole genome shotgun (WGS) entry which is preliminary data.</text>
</comment>
<accession>A0A0P7BYH9</accession>
<gene>
    <name evidence="3" type="ORF">AFM12_15205</name>
</gene>
<feature type="compositionally biased region" description="Acidic residues" evidence="1">
    <location>
        <begin position="280"/>
        <end position="294"/>
    </location>
</feature>
<name>A0A0P7BYH9_9BACT</name>
<evidence type="ECO:0000313" key="3">
    <source>
        <dbReference type="EMBL" id="KPM47162.1"/>
    </source>
</evidence>
<keyword evidence="2" id="KW-0472">Membrane</keyword>
<evidence type="ECO:0000256" key="2">
    <source>
        <dbReference type="SAM" id="Phobius"/>
    </source>
</evidence>
<feature type="transmembrane region" description="Helical" evidence="2">
    <location>
        <begin position="197"/>
        <end position="217"/>
    </location>
</feature>
<feature type="transmembrane region" description="Helical" evidence="2">
    <location>
        <begin position="105"/>
        <end position="130"/>
    </location>
</feature>
<feature type="region of interest" description="Disordered" evidence="1">
    <location>
        <begin position="269"/>
        <end position="294"/>
    </location>
</feature>
<dbReference type="AlphaFoldDB" id="A0A0P7BYH9"/>
<feature type="transmembrane region" description="Helical" evidence="2">
    <location>
        <begin position="57"/>
        <end position="84"/>
    </location>
</feature>
<keyword evidence="2" id="KW-0812">Transmembrane</keyword>
<evidence type="ECO:0000313" key="4">
    <source>
        <dbReference type="Proteomes" id="UP000050454"/>
    </source>
</evidence>
<organism evidence="3 4">
    <name type="scientific">Jiulongibacter sediminis</name>
    <dbReference type="NCBI Taxonomy" id="1605367"/>
    <lineage>
        <taxon>Bacteria</taxon>
        <taxon>Pseudomonadati</taxon>
        <taxon>Bacteroidota</taxon>
        <taxon>Cytophagia</taxon>
        <taxon>Cytophagales</taxon>
        <taxon>Leadbetterellaceae</taxon>
        <taxon>Jiulongibacter</taxon>
    </lineage>
</organism>
<sequence length="294" mass="34067">MYLTGVLLIAFPLFKFYQILKGEAGHSMVLNELVTDFRFMIFSDFIRQSGKTLRPVLAYGALFGFIGSLIYTFLSGGAVTEWVNPTQKFSVKSFFQNCARLFWKYLLLLILLGILLFVLFLVSGIFYFIFVLIAEGSSERGYVLWLLLPTILLAYLMTFGLVLSFYAKVMLSHEPRLSSPDAFWKSFSYVYKNQKTVVQFWLISLIGISITLIYIQIDRYLGMTSVVTVWVMLFIQQLTVFLRFYLKNWNYAAAAEFFKQNPVQLWQEPKQPEPEILPVVEEETEEDESTGEEE</sequence>
<evidence type="ECO:0000256" key="1">
    <source>
        <dbReference type="SAM" id="MobiDB-lite"/>
    </source>
</evidence>
<keyword evidence="2" id="KW-1133">Transmembrane helix</keyword>
<proteinExistence type="predicted"/>
<feature type="transmembrane region" description="Helical" evidence="2">
    <location>
        <begin position="142"/>
        <end position="167"/>
    </location>
</feature>